<comment type="caution">
    <text evidence="1">The sequence shown here is derived from an EMBL/GenBank/DDBJ whole genome shotgun (WGS) entry which is preliminary data.</text>
</comment>
<dbReference type="Proteomes" id="UP001597427">
    <property type="component" value="Unassembled WGS sequence"/>
</dbReference>
<organism evidence="1 2">
    <name type="scientific">Enterococcus camelliae</name>
    <dbReference type="NCBI Taxonomy" id="453959"/>
    <lineage>
        <taxon>Bacteria</taxon>
        <taxon>Bacillati</taxon>
        <taxon>Bacillota</taxon>
        <taxon>Bacilli</taxon>
        <taxon>Lactobacillales</taxon>
        <taxon>Enterococcaceae</taxon>
        <taxon>Enterococcus</taxon>
    </lineage>
</organism>
<sequence length="102" mass="12017">MTIYGFVETITQAISGESILELSQVSFLNELYETVYLPDRLLVQCRKSQLAKHVSFYQSQFICVTTWTEPNREELLGKHQLTANYIETIELDVQNEERRRRD</sequence>
<reference evidence="2" key="1">
    <citation type="journal article" date="2019" name="Int. J. Syst. Evol. Microbiol.">
        <title>The Global Catalogue of Microorganisms (GCM) 10K type strain sequencing project: providing services to taxonomists for standard genome sequencing and annotation.</title>
        <authorList>
            <consortium name="The Broad Institute Genomics Platform"/>
            <consortium name="The Broad Institute Genome Sequencing Center for Infectious Disease"/>
            <person name="Wu L."/>
            <person name="Ma J."/>
        </authorList>
    </citation>
    <scope>NUCLEOTIDE SEQUENCE [LARGE SCALE GENOMIC DNA]</scope>
    <source>
        <strain evidence="2">TISTR 932</strain>
    </source>
</reference>
<protein>
    <submittedName>
        <fullName evidence="1">Uncharacterized protein</fullName>
    </submittedName>
</protein>
<accession>A0ABW5THV4</accession>
<dbReference type="RefSeq" id="WP_379979962.1">
    <property type="nucleotide sequence ID" value="NZ_JBHUMO010000023.1"/>
</dbReference>
<evidence type="ECO:0000313" key="2">
    <source>
        <dbReference type="Proteomes" id="UP001597427"/>
    </source>
</evidence>
<evidence type="ECO:0000313" key="1">
    <source>
        <dbReference type="EMBL" id="MFD2728499.1"/>
    </source>
</evidence>
<dbReference type="EMBL" id="JBHUMO010000023">
    <property type="protein sequence ID" value="MFD2728499.1"/>
    <property type="molecule type" value="Genomic_DNA"/>
</dbReference>
<gene>
    <name evidence="1" type="ORF">ACFSR0_03515</name>
</gene>
<proteinExistence type="predicted"/>
<name>A0ABW5THV4_9ENTE</name>
<keyword evidence="2" id="KW-1185">Reference proteome</keyword>